<sequence length="781" mass="84912">MRRRIPGNTKDMGTTVRRLSLWATSMLRRDPDREGGGGRSHSLSEPGLRAHINSAFSMAEEGYGAIDRDDDHPHEPTLSGSAVVVPWWIMEDAKENSASNNNNLDGSKPRIRIHRQAMNQEELVKNYGNESSDATLSQKVGKVKRKFLSSCACTPLSILYSLLPVLQWLPRYRVRDFLVKDIMAGFTVSIMHIPQGLAYGVLAAAGAINGLYVSAFPAIIYFFMGTSRHVSVGTFAVVSLLSASAVVEMNAIIPGEGAEAAAANATLDGVSVRKRSLDVMGDDAPPTSMEVLGALAVVVGVVQLLMGMLHLGILSIFMSEPMVSGFTTGAAVQVVVSQTKGLFDIRVRRYSGIFQSVYVIRDVIQNLHQTNLVTLAISMTAMLVCAVVHECVNARYKSKLKMPVPIDLLVIIAATAISYFFEFDATYGVRVIGFVPTGFPTPSVPRVDLMAKLILNGFVIAIVSFTIALSMAKLFAKRHHYQIDPNQELNALGAANVITSFLGCYPCAVSLSRSSVQEKAGGQTQVSALIASGILIIVMVAAGPLFRTLPNCILSAVIIVALKGMLFQVKDCVNTWKVSRLDALTWIITFTSVVILDIDIGIAAGIGFSVVTVILRTLVPYVSFLGNVPDTDIYLDVKRYKKAQEIPRVKIFHFSSALYFANRDVFKNSLMEAIIGNSEETRSLLEDQGKYNAADEGSIAAVILDCSACVYIDSSGIETLKEILKELRDSQVVVYFACCSVPTYKVLLRSDILEMFNTPIVFPTIHDAVLHLPGAIRPPTL</sequence>
<feature type="transmembrane region" description="Helical" evidence="6">
    <location>
        <begin position="197"/>
        <end position="223"/>
    </location>
</feature>
<feature type="transmembrane region" description="Helical" evidence="6">
    <location>
        <begin position="549"/>
        <end position="567"/>
    </location>
</feature>
<evidence type="ECO:0000256" key="2">
    <source>
        <dbReference type="ARBA" id="ARBA00022692"/>
    </source>
</evidence>
<evidence type="ECO:0000256" key="4">
    <source>
        <dbReference type="ARBA" id="ARBA00023136"/>
    </source>
</evidence>
<feature type="transmembrane region" description="Helical" evidence="6">
    <location>
        <begin position="404"/>
        <end position="421"/>
    </location>
</feature>
<accession>A0A131YVU0</accession>
<keyword evidence="3 6" id="KW-1133">Transmembrane helix</keyword>
<evidence type="ECO:0000256" key="6">
    <source>
        <dbReference type="SAM" id="Phobius"/>
    </source>
</evidence>
<dbReference type="InterPro" id="IPR001902">
    <property type="entry name" value="SLC26A/SulP_fam"/>
</dbReference>
<dbReference type="EMBL" id="GEDV01005937">
    <property type="protein sequence ID" value="JAP82620.1"/>
    <property type="molecule type" value="Transcribed_RNA"/>
</dbReference>
<proteinExistence type="predicted"/>
<dbReference type="InterPro" id="IPR002645">
    <property type="entry name" value="STAS_dom"/>
</dbReference>
<feature type="compositionally biased region" description="Basic and acidic residues" evidence="5">
    <location>
        <begin position="27"/>
        <end position="36"/>
    </location>
</feature>
<dbReference type="CDD" id="cd07042">
    <property type="entry name" value="STAS_SulP_like_sulfate_transporter"/>
    <property type="match status" value="1"/>
</dbReference>
<dbReference type="NCBIfam" id="TIGR00815">
    <property type="entry name" value="sulP"/>
    <property type="match status" value="1"/>
</dbReference>
<feature type="region of interest" description="Disordered" evidence="5">
    <location>
        <begin position="25"/>
        <end position="46"/>
    </location>
</feature>
<feature type="transmembrane region" description="Helical" evidence="6">
    <location>
        <begin position="291"/>
        <end position="317"/>
    </location>
</feature>
<name>A0A131YVU0_RHIAP</name>
<dbReference type="InterPro" id="IPR036513">
    <property type="entry name" value="STAS_dom_sf"/>
</dbReference>
<comment type="subcellular location">
    <subcellularLocation>
        <location evidence="1">Membrane</location>
        <topology evidence="1">Multi-pass membrane protein</topology>
    </subcellularLocation>
</comment>
<dbReference type="Pfam" id="PF01740">
    <property type="entry name" value="STAS"/>
    <property type="match status" value="1"/>
</dbReference>
<feature type="domain" description="STAS" evidence="7">
    <location>
        <begin position="639"/>
        <end position="772"/>
    </location>
</feature>
<dbReference type="GO" id="GO:0055085">
    <property type="term" value="P:transmembrane transport"/>
    <property type="evidence" value="ECO:0007669"/>
    <property type="project" value="InterPro"/>
</dbReference>
<feature type="transmembrane region" description="Helical" evidence="6">
    <location>
        <begin position="587"/>
        <end position="615"/>
    </location>
</feature>
<dbReference type="AlphaFoldDB" id="A0A131YVU0"/>
<feature type="transmembrane region" description="Helical" evidence="6">
    <location>
        <begin position="523"/>
        <end position="542"/>
    </location>
</feature>
<keyword evidence="4 6" id="KW-0472">Membrane</keyword>
<evidence type="ECO:0000256" key="3">
    <source>
        <dbReference type="ARBA" id="ARBA00022989"/>
    </source>
</evidence>
<protein>
    <submittedName>
        <fullName evidence="8">Sulfate/bicarbonate/oxalate exchanger sat 1</fullName>
    </submittedName>
</protein>
<evidence type="ECO:0000256" key="5">
    <source>
        <dbReference type="SAM" id="MobiDB-lite"/>
    </source>
</evidence>
<dbReference type="Pfam" id="PF00916">
    <property type="entry name" value="Sulfate_transp"/>
    <property type="match status" value="1"/>
</dbReference>
<dbReference type="Gene3D" id="3.30.750.24">
    <property type="entry name" value="STAS domain"/>
    <property type="match status" value="1"/>
</dbReference>
<dbReference type="PROSITE" id="PS50801">
    <property type="entry name" value="STAS"/>
    <property type="match status" value="1"/>
</dbReference>
<reference evidence="8" key="1">
    <citation type="journal article" date="2016" name="Ticks Tick Borne Dis.">
        <title>De novo assembly and annotation of the salivary gland transcriptome of Rhipicephalus appendiculatus male and female ticks during blood feeding.</title>
        <authorList>
            <person name="de Castro M.H."/>
            <person name="de Klerk D."/>
            <person name="Pienaar R."/>
            <person name="Latif A.A."/>
            <person name="Rees D.J."/>
            <person name="Mans B.J."/>
        </authorList>
    </citation>
    <scope>NUCLEOTIDE SEQUENCE</scope>
    <source>
        <tissue evidence="8">Salivary glands</tissue>
    </source>
</reference>
<feature type="transmembrane region" description="Helical" evidence="6">
    <location>
        <begin position="488"/>
        <end position="511"/>
    </location>
</feature>
<evidence type="ECO:0000313" key="8">
    <source>
        <dbReference type="EMBL" id="JAP82620.1"/>
    </source>
</evidence>
<dbReference type="GO" id="GO:0016020">
    <property type="term" value="C:membrane"/>
    <property type="evidence" value="ECO:0007669"/>
    <property type="project" value="UniProtKB-SubCell"/>
</dbReference>
<feature type="transmembrane region" description="Helical" evidence="6">
    <location>
        <begin position="147"/>
        <end position="169"/>
    </location>
</feature>
<evidence type="ECO:0000256" key="1">
    <source>
        <dbReference type="ARBA" id="ARBA00004141"/>
    </source>
</evidence>
<dbReference type="FunFam" id="3.30.750.24:FF:000088">
    <property type="entry name" value="Sulfate/bicarbonate/oxalate exchanger SAT-1, putative"/>
    <property type="match status" value="1"/>
</dbReference>
<dbReference type="PANTHER" id="PTHR11814">
    <property type="entry name" value="SULFATE TRANSPORTER"/>
    <property type="match status" value="1"/>
</dbReference>
<keyword evidence="2 6" id="KW-0812">Transmembrane</keyword>
<dbReference type="InterPro" id="IPR011547">
    <property type="entry name" value="SLC26A/SulP_dom"/>
</dbReference>
<dbReference type="SUPFAM" id="SSF52091">
    <property type="entry name" value="SpoIIaa-like"/>
    <property type="match status" value="1"/>
</dbReference>
<evidence type="ECO:0000259" key="7">
    <source>
        <dbReference type="PROSITE" id="PS50801"/>
    </source>
</evidence>
<organism evidence="8">
    <name type="scientific">Rhipicephalus appendiculatus</name>
    <name type="common">Brown ear tick</name>
    <dbReference type="NCBI Taxonomy" id="34631"/>
    <lineage>
        <taxon>Eukaryota</taxon>
        <taxon>Metazoa</taxon>
        <taxon>Ecdysozoa</taxon>
        <taxon>Arthropoda</taxon>
        <taxon>Chelicerata</taxon>
        <taxon>Arachnida</taxon>
        <taxon>Acari</taxon>
        <taxon>Parasitiformes</taxon>
        <taxon>Ixodida</taxon>
        <taxon>Ixodoidea</taxon>
        <taxon>Ixodidae</taxon>
        <taxon>Rhipicephalinae</taxon>
        <taxon>Rhipicephalus</taxon>
        <taxon>Rhipicephalus</taxon>
    </lineage>
</organism>
<feature type="transmembrane region" description="Helical" evidence="6">
    <location>
        <begin position="453"/>
        <end position="476"/>
    </location>
</feature>